<dbReference type="Proteomes" id="UP001357485">
    <property type="component" value="Unassembled WGS sequence"/>
</dbReference>
<comment type="caution">
    <text evidence="2">The sequence shown here is derived from an EMBL/GenBank/DDBJ whole genome shotgun (WGS) entry which is preliminary data.</text>
</comment>
<evidence type="ECO:0000313" key="3">
    <source>
        <dbReference type="Proteomes" id="UP001357485"/>
    </source>
</evidence>
<sequence length="151" mass="16191">DFAMPHNMPTSRRGSRVLFSENGEFLTPLNTRVHQTGRRFSGQSDGLNVSPRNTSSHTSRLPSGVLGPTLEQRETLQSLQDAGGLLGHPSSSSRSGNRSSPSDYLAPPRFATPILKSKPSPHAHHEGPPSGVRSPALAPSRQATTDDFEDA</sequence>
<feature type="region of interest" description="Disordered" evidence="1">
    <location>
        <begin position="29"/>
        <end position="151"/>
    </location>
</feature>
<protein>
    <submittedName>
        <fullName evidence="2">Uncharacterized protein</fullName>
    </submittedName>
</protein>
<evidence type="ECO:0000313" key="2">
    <source>
        <dbReference type="EMBL" id="KAK5098173.1"/>
    </source>
</evidence>
<feature type="compositionally biased region" description="Polar residues" evidence="1">
    <location>
        <begin position="41"/>
        <end position="61"/>
    </location>
</feature>
<feature type="non-terminal residue" evidence="2">
    <location>
        <position position="151"/>
    </location>
</feature>
<feature type="non-terminal residue" evidence="2">
    <location>
        <position position="1"/>
    </location>
</feature>
<feature type="compositionally biased region" description="Low complexity" evidence="1">
    <location>
        <begin position="87"/>
        <end position="102"/>
    </location>
</feature>
<dbReference type="EMBL" id="JAVRRA010026125">
    <property type="protein sequence ID" value="KAK5098173.1"/>
    <property type="molecule type" value="Genomic_DNA"/>
</dbReference>
<proteinExistence type="predicted"/>
<evidence type="ECO:0000256" key="1">
    <source>
        <dbReference type="SAM" id="MobiDB-lite"/>
    </source>
</evidence>
<gene>
    <name evidence="2" type="ORF">LTR16_007232</name>
</gene>
<organism evidence="2 3">
    <name type="scientific">Cryomyces antarcticus</name>
    <dbReference type="NCBI Taxonomy" id="329879"/>
    <lineage>
        <taxon>Eukaryota</taxon>
        <taxon>Fungi</taxon>
        <taxon>Dikarya</taxon>
        <taxon>Ascomycota</taxon>
        <taxon>Pezizomycotina</taxon>
        <taxon>Dothideomycetes</taxon>
        <taxon>Dothideomycetes incertae sedis</taxon>
        <taxon>Cryomyces</taxon>
    </lineage>
</organism>
<accession>A0ABR0KJD1</accession>
<keyword evidence="3" id="KW-1185">Reference proteome</keyword>
<name>A0ABR0KJD1_9PEZI</name>
<reference evidence="2 3" key="1">
    <citation type="submission" date="2023-08" db="EMBL/GenBank/DDBJ databases">
        <title>Black Yeasts Isolated from many extreme environments.</title>
        <authorList>
            <person name="Coleine C."/>
            <person name="Stajich J.E."/>
            <person name="Selbmann L."/>
        </authorList>
    </citation>
    <scope>NUCLEOTIDE SEQUENCE [LARGE SCALE GENOMIC DNA]</scope>
    <source>
        <strain evidence="2 3">CCFEE 536</strain>
    </source>
</reference>